<dbReference type="AlphaFoldDB" id="A0A4C1ZMR1"/>
<feature type="compositionally biased region" description="Basic residues" evidence="1">
    <location>
        <begin position="73"/>
        <end position="86"/>
    </location>
</feature>
<accession>A0A4C1ZMR1</accession>
<comment type="caution">
    <text evidence="2">The sequence shown here is derived from an EMBL/GenBank/DDBJ whole genome shotgun (WGS) entry which is preliminary data.</text>
</comment>
<keyword evidence="3" id="KW-1185">Reference proteome</keyword>
<evidence type="ECO:0000313" key="3">
    <source>
        <dbReference type="Proteomes" id="UP000299102"/>
    </source>
</evidence>
<dbReference type="EMBL" id="BGZK01001887">
    <property type="protein sequence ID" value="GBP87815.1"/>
    <property type="molecule type" value="Genomic_DNA"/>
</dbReference>
<name>A0A4C1ZMR1_EUMVA</name>
<organism evidence="2 3">
    <name type="scientific">Eumeta variegata</name>
    <name type="common">Bagworm moth</name>
    <name type="synonym">Eumeta japonica</name>
    <dbReference type="NCBI Taxonomy" id="151549"/>
    <lineage>
        <taxon>Eukaryota</taxon>
        <taxon>Metazoa</taxon>
        <taxon>Ecdysozoa</taxon>
        <taxon>Arthropoda</taxon>
        <taxon>Hexapoda</taxon>
        <taxon>Insecta</taxon>
        <taxon>Pterygota</taxon>
        <taxon>Neoptera</taxon>
        <taxon>Endopterygota</taxon>
        <taxon>Lepidoptera</taxon>
        <taxon>Glossata</taxon>
        <taxon>Ditrysia</taxon>
        <taxon>Tineoidea</taxon>
        <taxon>Psychidae</taxon>
        <taxon>Oiketicinae</taxon>
        <taxon>Eumeta</taxon>
    </lineage>
</organism>
<gene>
    <name evidence="2" type="ORF">EVAR_103712_1</name>
</gene>
<reference evidence="2 3" key="1">
    <citation type="journal article" date="2019" name="Commun. Biol.">
        <title>The bagworm genome reveals a unique fibroin gene that provides high tensile strength.</title>
        <authorList>
            <person name="Kono N."/>
            <person name="Nakamura H."/>
            <person name="Ohtoshi R."/>
            <person name="Tomita M."/>
            <person name="Numata K."/>
            <person name="Arakawa K."/>
        </authorList>
    </citation>
    <scope>NUCLEOTIDE SEQUENCE [LARGE SCALE GENOMIC DNA]</scope>
</reference>
<evidence type="ECO:0000313" key="2">
    <source>
        <dbReference type="EMBL" id="GBP87815.1"/>
    </source>
</evidence>
<proteinExistence type="predicted"/>
<evidence type="ECO:0000256" key="1">
    <source>
        <dbReference type="SAM" id="MobiDB-lite"/>
    </source>
</evidence>
<sequence>MPVDADLNCTDVVSPCSELRGLRTWKDICLVCNSLLHYQYSGVGGARRRGSRRSAPAAARTNSGSASGGTHLCPRRTAPRRTKSRRDAHGFSPRVRVCACPRHDVAAAAPPRPPAPAVSCERHRPDPVLFSRCSLVDDACRSSVVHRGLYITTSDIRPYRTVRVRFVRYL</sequence>
<dbReference type="OrthoDB" id="7434743at2759"/>
<dbReference type="Proteomes" id="UP000299102">
    <property type="component" value="Unassembled WGS sequence"/>
</dbReference>
<protein>
    <submittedName>
        <fullName evidence="2">Uncharacterized protein</fullName>
    </submittedName>
</protein>
<feature type="region of interest" description="Disordered" evidence="1">
    <location>
        <begin position="45"/>
        <end position="89"/>
    </location>
</feature>